<dbReference type="InterPro" id="IPR047146">
    <property type="entry name" value="Cyt_P450_E_CYP52_fungi"/>
</dbReference>
<reference evidence="8" key="1">
    <citation type="journal article" date="2021" name="BMC Genomics">
        <title>Chromosome-level genome assembly and manually-curated proteome of model necrotroph Parastagonospora nodorum Sn15 reveals a genome-wide trove of candidate effector homologs, and redundancy of virulence-related functions within an accessory chromosome.</title>
        <authorList>
            <person name="Bertazzoni S."/>
            <person name="Jones D.A.B."/>
            <person name="Phan H.T."/>
            <person name="Tan K.-C."/>
            <person name="Hane J.K."/>
        </authorList>
    </citation>
    <scope>NUCLEOTIDE SEQUENCE [LARGE SCALE GENOMIC DNA]</scope>
    <source>
        <strain evidence="8">SN15 / ATCC MYA-4574 / FGSC 10173)</strain>
    </source>
</reference>
<comment type="cofactor">
    <cofactor evidence="1">
        <name>heme</name>
        <dbReference type="ChEBI" id="CHEBI:30413"/>
    </cofactor>
</comment>
<keyword evidence="5" id="KW-0408">Iron</keyword>
<dbReference type="EMBL" id="CP069040">
    <property type="protein sequence ID" value="QRD05381.1"/>
    <property type="molecule type" value="Genomic_DNA"/>
</dbReference>
<dbReference type="KEGG" id="pno:SNOG_15541"/>
<evidence type="ECO:0000313" key="8">
    <source>
        <dbReference type="Proteomes" id="UP000663193"/>
    </source>
</evidence>
<dbReference type="PANTHER" id="PTHR24287:SF17">
    <property type="entry name" value="P450, PUTATIVE (EUROFUNG)-RELATED"/>
    <property type="match status" value="1"/>
</dbReference>
<evidence type="ECO:0000256" key="5">
    <source>
        <dbReference type="ARBA" id="ARBA00023004"/>
    </source>
</evidence>
<sequence length="160" mass="17452">MAQSMIITSEPENVKSVLAPGLVPWDGSLAMVSSQRMARVGSIQGQVFGSLEQLHLSDPASPGAQVSDFEGVETHFYNLVDKLPKDGETKELQRLFFNFTIDNSTEFLLGQQSALIDAGYVVIRLVQHVARIEARGSVFRQSVALTLSHADGGRCGRGYR</sequence>
<keyword evidence="3" id="KW-0479">Metal-binding</keyword>
<dbReference type="GO" id="GO:0046872">
    <property type="term" value="F:metal ion binding"/>
    <property type="evidence" value="ECO:0007669"/>
    <property type="project" value="UniProtKB-KW"/>
</dbReference>
<organism evidence="7 8">
    <name type="scientific">Phaeosphaeria nodorum (strain SN15 / ATCC MYA-4574 / FGSC 10173)</name>
    <name type="common">Glume blotch fungus</name>
    <name type="synonym">Parastagonospora nodorum</name>
    <dbReference type="NCBI Taxonomy" id="321614"/>
    <lineage>
        <taxon>Eukaryota</taxon>
        <taxon>Fungi</taxon>
        <taxon>Dikarya</taxon>
        <taxon>Ascomycota</taxon>
        <taxon>Pezizomycotina</taxon>
        <taxon>Dothideomycetes</taxon>
        <taxon>Pleosporomycetidae</taxon>
        <taxon>Pleosporales</taxon>
        <taxon>Pleosporineae</taxon>
        <taxon>Phaeosphaeriaceae</taxon>
        <taxon>Parastagonospora</taxon>
    </lineage>
</organism>
<gene>
    <name evidence="7" type="ORF">JI435_155410</name>
</gene>
<dbReference type="VEuPathDB" id="FungiDB:JI435_155410"/>
<accession>A0A7U2I8V2</accession>
<protein>
    <submittedName>
        <fullName evidence="7">Uncharacterized protein</fullName>
    </submittedName>
</protein>
<name>A0A7U2I8V2_PHANO</name>
<evidence type="ECO:0000256" key="4">
    <source>
        <dbReference type="ARBA" id="ARBA00023002"/>
    </source>
</evidence>
<keyword evidence="4" id="KW-0560">Oxidoreductase</keyword>
<dbReference type="PANTHER" id="PTHR24287">
    <property type="entry name" value="P450, PUTATIVE (EUROFUNG)-RELATED"/>
    <property type="match status" value="1"/>
</dbReference>
<dbReference type="AlphaFoldDB" id="A0A7U2I8V2"/>
<evidence type="ECO:0000256" key="3">
    <source>
        <dbReference type="ARBA" id="ARBA00022723"/>
    </source>
</evidence>
<evidence type="ECO:0000256" key="6">
    <source>
        <dbReference type="ARBA" id="ARBA00023033"/>
    </source>
</evidence>
<evidence type="ECO:0000256" key="1">
    <source>
        <dbReference type="ARBA" id="ARBA00001971"/>
    </source>
</evidence>
<keyword evidence="6" id="KW-0503">Monooxygenase</keyword>
<keyword evidence="8" id="KW-1185">Reference proteome</keyword>
<dbReference type="Proteomes" id="UP000663193">
    <property type="component" value="Chromosome 18"/>
</dbReference>
<comment type="similarity">
    <text evidence="2">Belongs to the cytochrome P450 family.</text>
</comment>
<dbReference type="GO" id="GO:0004497">
    <property type="term" value="F:monooxygenase activity"/>
    <property type="evidence" value="ECO:0007669"/>
    <property type="project" value="UniProtKB-KW"/>
</dbReference>
<dbReference type="OrthoDB" id="1470350at2759"/>
<evidence type="ECO:0000256" key="2">
    <source>
        <dbReference type="ARBA" id="ARBA00010617"/>
    </source>
</evidence>
<evidence type="ECO:0000313" key="7">
    <source>
        <dbReference type="EMBL" id="QRD05381.1"/>
    </source>
</evidence>
<dbReference type="RefSeq" id="XP_001805686.1">
    <property type="nucleotide sequence ID" value="XM_001805634.1"/>
</dbReference>
<proteinExistence type="inferred from homology"/>